<dbReference type="FunFam" id="3.30.70.360:FF:000001">
    <property type="entry name" value="N-acetyldiaminopimelate deacetylase"/>
    <property type="match status" value="1"/>
</dbReference>
<dbReference type="InterPro" id="IPR017439">
    <property type="entry name" value="Amidohydrolase"/>
</dbReference>
<gene>
    <name evidence="4" type="ORF">ETAA8_50000</name>
</gene>
<proteinExistence type="predicted"/>
<dbReference type="PIRSF" id="PIRSF005962">
    <property type="entry name" value="Pept_M20D_amidohydro"/>
    <property type="match status" value="1"/>
</dbReference>
<keyword evidence="2" id="KW-0464">Manganese</keyword>
<feature type="binding site" evidence="2">
    <location>
        <position position="160"/>
    </location>
    <ligand>
        <name>Mn(2+)</name>
        <dbReference type="ChEBI" id="CHEBI:29035"/>
        <label>2</label>
    </ligand>
</feature>
<dbReference type="SUPFAM" id="SSF55031">
    <property type="entry name" value="Bacterial exopeptidase dimerisation domain"/>
    <property type="match status" value="1"/>
</dbReference>
<evidence type="ECO:0000256" key="2">
    <source>
        <dbReference type="PIRSR" id="PIRSR005962-1"/>
    </source>
</evidence>
<evidence type="ECO:0000259" key="3">
    <source>
        <dbReference type="Pfam" id="PF07687"/>
    </source>
</evidence>
<keyword evidence="2" id="KW-0479">Metal-binding</keyword>
<dbReference type="PANTHER" id="PTHR11014">
    <property type="entry name" value="PEPTIDASE M20 FAMILY MEMBER"/>
    <property type="match status" value="1"/>
</dbReference>
<sequence length="461" mass="49652">MLGLALFQAMLRDCRAKFPLIVAAAWFTCGSALGHAQEREDSTTKQPAASSSPGEAWARKNLEDLLTVYQHFHRTPELSFQEKETAATLAKHLREAGLEVTENVGGYGVVGVLKNGAGRTVMVRTDLDALPVKELTGLAYASQVMVKNDTGGEVGVMHACGHDIHITNAIAVARFFAAHKSDWKGTLVVIGQPAEERGSGARKMLADKLFERFPKPDYALALHCDSTLAAGRIGIRGGYILANVDSVDITVRGRGGHGAMPHTTVDPIVQAAELVVALQTIVSREIKPTEPAVITVGSIHGGTKHNIIGDTCHLQLTVRSYTDKVRAQLREGILRKAKGVALAAGAPEPIIEFSDGTPATFNDESLALRITQLFRKQLGEDKIEPGEISMGGEDFSEYGRAGVPILMYRLGAVNEKRLQRFKELGQSPPSLHSPLFYPDADEVLVTAVSTMTAAVQDLFSK</sequence>
<dbReference type="Pfam" id="PF07687">
    <property type="entry name" value="M20_dimer"/>
    <property type="match status" value="1"/>
</dbReference>
<evidence type="ECO:0000313" key="4">
    <source>
        <dbReference type="EMBL" id="QDU29884.1"/>
    </source>
</evidence>
<dbReference type="KEGG" id="aagg:ETAA8_50000"/>
<dbReference type="Gene3D" id="3.40.630.10">
    <property type="entry name" value="Zn peptidases"/>
    <property type="match status" value="1"/>
</dbReference>
<dbReference type="GO" id="GO:0050118">
    <property type="term" value="F:N-acetyldiaminopimelate deacetylase activity"/>
    <property type="evidence" value="ECO:0007669"/>
    <property type="project" value="UniProtKB-EC"/>
</dbReference>
<feature type="binding site" evidence="2">
    <location>
        <position position="196"/>
    </location>
    <ligand>
        <name>Mn(2+)</name>
        <dbReference type="ChEBI" id="CHEBI:29035"/>
        <label>2</label>
    </ligand>
</feature>
<dbReference type="EC" id="3.5.1.47" evidence="4"/>
<dbReference type="GO" id="GO:0046872">
    <property type="term" value="F:metal ion binding"/>
    <property type="evidence" value="ECO:0007669"/>
    <property type="project" value="UniProtKB-KW"/>
</dbReference>
<dbReference type="GO" id="GO:0019877">
    <property type="term" value="P:diaminopimelate biosynthetic process"/>
    <property type="evidence" value="ECO:0007669"/>
    <property type="project" value="UniProtKB-ARBA"/>
</dbReference>
<dbReference type="PANTHER" id="PTHR11014:SF63">
    <property type="entry name" value="METALLOPEPTIDASE, PUTATIVE (AFU_ORTHOLOGUE AFUA_6G09600)-RELATED"/>
    <property type="match status" value="1"/>
</dbReference>
<feature type="binding site" evidence="2">
    <location>
        <position position="223"/>
    </location>
    <ligand>
        <name>Mn(2+)</name>
        <dbReference type="ChEBI" id="CHEBI:29035"/>
        <label>2</label>
    </ligand>
</feature>
<dbReference type="InterPro" id="IPR036264">
    <property type="entry name" value="Bact_exopeptidase_dim_dom"/>
</dbReference>
<accession>A0A517YI47</accession>
<organism evidence="4 5">
    <name type="scientific">Anatilimnocola aggregata</name>
    <dbReference type="NCBI Taxonomy" id="2528021"/>
    <lineage>
        <taxon>Bacteria</taxon>
        <taxon>Pseudomonadati</taxon>
        <taxon>Planctomycetota</taxon>
        <taxon>Planctomycetia</taxon>
        <taxon>Pirellulales</taxon>
        <taxon>Pirellulaceae</taxon>
        <taxon>Anatilimnocola</taxon>
    </lineage>
</organism>
<dbReference type="Proteomes" id="UP000315017">
    <property type="component" value="Chromosome"/>
</dbReference>
<dbReference type="RefSeq" id="WP_238397552.1">
    <property type="nucleotide sequence ID" value="NZ_CP036274.1"/>
</dbReference>
<dbReference type="Gene3D" id="3.30.70.360">
    <property type="match status" value="1"/>
</dbReference>
<name>A0A517YI47_9BACT</name>
<feature type="binding site" evidence="2">
    <location>
        <position position="432"/>
    </location>
    <ligand>
        <name>Mn(2+)</name>
        <dbReference type="ChEBI" id="CHEBI:29035"/>
        <label>2</label>
    </ligand>
</feature>
<comment type="cofactor">
    <cofactor evidence="2">
        <name>Mn(2+)</name>
        <dbReference type="ChEBI" id="CHEBI:29035"/>
    </cofactor>
    <text evidence="2">The Mn(2+) ion enhances activity.</text>
</comment>
<dbReference type="NCBIfam" id="TIGR01891">
    <property type="entry name" value="amidohydrolases"/>
    <property type="match status" value="1"/>
</dbReference>
<evidence type="ECO:0000256" key="1">
    <source>
        <dbReference type="ARBA" id="ARBA00022801"/>
    </source>
</evidence>
<dbReference type="AlphaFoldDB" id="A0A517YI47"/>
<protein>
    <submittedName>
        <fullName evidence="4">N-acetyldiaminopimelate deacetylase</fullName>
        <ecNumber evidence="4">3.5.1.47</ecNumber>
    </submittedName>
</protein>
<dbReference type="SUPFAM" id="SSF53187">
    <property type="entry name" value="Zn-dependent exopeptidases"/>
    <property type="match status" value="1"/>
</dbReference>
<keyword evidence="1 4" id="KW-0378">Hydrolase</keyword>
<keyword evidence="5" id="KW-1185">Reference proteome</keyword>
<dbReference type="InterPro" id="IPR002933">
    <property type="entry name" value="Peptidase_M20"/>
</dbReference>
<feature type="domain" description="Peptidase M20 dimerisation" evidence="3">
    <location>
        <begin position="245"/>
        <end position="335"/>
    </location>
</feature>
<reference evidence="4 5" key="1">
    <citation type="submission" date="2019-02" db="EMBL/GenBank/DDBJ databases">
        <title>Deep-cultivation of Planctomycetes and their phenomic and genomic characterization uncovers novel biology.</title>
        <authorList>
            <person name="Wiegand S."/>
            <person name="Jogler M."/>
            <person name="Boedeker C."/>
            <person name="Pinto D."/>
            <person name="Vollmers J."/>
            <person name="Rivas-Marin E."/>
            <person name="Kohn T."/>
            <person name="Peeters S.H."/>
            <person name="Heuer A."/>
            <person name="Rast P."/>
            <person name="Oberbeckmann S."/>
            <person name="Bunk B."/>
            <person name="Jeske O."/>
            <person name="Meyerdierks A."/>
            <person name="Storesund J.E."/>
            <person name="Kallscheuer N."/>
            <person name="Luecker S."/>
            <person name="Lage O.M."/>
            <person name="Pohl T."/>
            <person name="Merkel B.J."/>
            <person name="Hornburger P."/>
            <person name="Mueller R.-W."/>
            <person name="Bruemmer F."/>
            <person name="Labrenz M."/>
            <person name="Spormann A.M."/>
            <person name="Op den Camp H."/>
            <person name="Overmann J."/>
            <person name="Amann R."/>
            <person name="Jetten M.S.M."/>
            <person name="Mascher T."/>
            <person name="Medema M.H."/>
            <person name="Devos D.P."/>
            <person name="Kaster A.-K."/>
            <person name="Ovreas L."/>
            <person name="Rohde M."/>
            <person name="Galperin M.Y."/>
            <person name="Jogler C."/>
        </authorList>
    </citation>
    <scope>NUCLEOTIDE SEQUENCE [LARGE SCALE GENOMIC DNA]</scope>
    <source>
        <strain evidence="4 5">ETA_A8</strain>
    </source>
</reference>
<dbReference type="EMBL" id="CP036274">
    <property type="protein sequence ID" value="QDU29884.1"/>
    <property type="molecule type" value="Genomic_DNA"/>
</dbReference>
<feature type="binding site" evidence="2">
    <location>
        <position position="162"/>
    </location>
    <ligand>
        <name>Mn(2+)</name>
        <dbReference type="ChEBI" id="CHEBI:29035"/>
        <label>2</label>
    </ligand>
</feature>
<evidence type="ECO:0000313" key="5">
    <source>
        <dbReference type="Proteomes" id="UP000315017"/>
    </source>
</evidence>
<dbReference type="Pfam" id="PF01546">
    <property type="entry name" value="Peptidase_M20"/>
    <property type="match status" value="1"/>
</dbReference>
<dbReference type="InterPro" id="IPR011650">
    <property type="entry name" value="Peptidase_M20_dimer"/>
</dbReference>